<protein>
    <submittedName>
        <fullName evidence="3">Uncharacterized protein</fullName>
    </submittedName>
</protein>
<reference evidence="2" key="2">
    <citation type="journal article" date="2016" name="Mol. Ecol.">
        <title>Population genomics of the filarial nematode parasite Wuchereria bancrofti from mosquitoes.</title>
        <authorList>
            <person name="Small S.T."/>
            <person name="Reimer L.J."/>
            <person name="Tisch D.J."/>
            <person name="King C.L."/>
            <person name="Christensen B.M."/>
            <person name="Siba P.M."/>
            <person name="Kazura J.W."/>
            <person name="Serre D."/>
            <person name="Zimmerman P.A."/>
        </authorList>
    </citation>
    <scope>NUCLEOTIDE SEQUENCE</scope>
    <source>
        <strain evidence="2">pt0022</strain>
    </source>
</reference>
<dbReference type="AlphaFoldDB" id="A0AAF5PML3"/>
<reference evidence="2" key="1">
    <citation type="submission" date="2015-03" db="EMBL/GenBank/DDBJ databases">
        <title>Wuchereria bancrofti Genome Sequencing Papua New Guinea Strain.</title>
        <authorList>
            <person name="Small S.T."/>
            <person name="Serre D."/>
            <person name="Zimmerman P.A."/>
        </authorList>
    </citation>
    <scope>NUCLEOTIDE SEQUENCE [LARGE SCALE GENOMIC DNA]</scope>
    <source>
        <strain evidence="2">pt0022</strain>
    </source>
</reference>
<dbReference type="WBParaSite" id="mrna-Wban_02907">
    <property type="protein sequence ID" value="mrna-Wban_02907"/>
    <property type="gene ID" value="Wban_02907"/>
</dbReference>
<sequence length="479" mass="53279">MITYSKLYVQSSSTTTATFGYNFVVLFPSNNGNKNEKPTISVTLMNPNSKQVTVKIENVKNANHFLDDAQIITVNIEAMNYAKVHFNDSSINTCRSTIFENFLECTDSRIYINSLQLPIAVLSHWYLTDAGDSFLVLPLSMATNKYSFSAPAPAENGITMVYFLPQSNNMEITVAGEVNKQPLSNSFSPKLPNGNLLVLQTTGNLALTANANSAFAVIVAVSKLPISSDDNTKTDFGIYMPTPLVFTEIIFGCYNVNDYHALMLYDMNELLITYVNNDNLLCDSKFTIFDEMGNSKFYSLIDSYNKVELEEYNLNVGINSSSAMLQILRHGGYDSDFINGSFLNLDVSWSQFVTGLTTFFVPTDENIVTIIGDYEATSTTIIGKKFPIEIVWNWAPMSFYQKTFYYTTLSLTNGFYVITSSGSYIISVIGQKNNAAYGFITAYNMQTSKDLPEVKTTIQPRTTTEISSSSKTAIETTTD</sequence>
<evidence type="ECO:0000256" key="1">
    <source>
        <dbReference type="SAM" id="MobiDB-lite"/>
    </source>
</evidence>
<reference evidence="3" key="3">
    <citation type="submission" date="2024-02" db="UniProtKB">
        <authorList>
            <consortium name="WormBaseParasite"/>
        </authorList>
    </citation>
    <scope>IDENTIFICATION</scope>
    <source>
        <strain evidence="3">pt0022</strain>
    </source>
</reference>
<evidence type="ECO:0000313" key="3">
    <source>
        <dbReference type="WBParaSite" id="mrna-Wban_02907"/>
    </source>
</evidence>
<organism evidence="2 3">
    <name type="scientific">Wuchereria bancrofti</name>
    <dbReference type="NCBI Taxonomy" id="6293"/>
    <lineage>
        <taxon>Eukaryota</taxon>
        <taxon>Metazoa</taxon>
        <taxon>Ecdysozoa</taxon>
        <taxon>Nematoda</taxon>
        <taxon>Chromadorea</taxon>
        <taxon>Rhabditida</taxon>
        <taxon>Spirurina</taxon>
        <taxon>Spiruromorpha</taxon>
        <taxon>Filarioidea</taxon>
        <taxon>Onchocercidae</taxon>
        <taxon>Wuchereria</taxon>
    </lineage>
</organism>
<name>A0AAF5PML3_WUCBA</name>
<accession>A0AAF5PML3</accession>
<dbReference type="Proteomes" id="UP000093561">
    <property type="component" value="Unassembled WGS sequence"/>
</dbReference>
<feature type="region of interest" description="Disordered" evidence="1">
    <location>
        <begin position="459"/>
        <end position="479"/>
    </location>
</feature>
<evidence type="ECO:0000313" key="2">
    <source>
        <dbReference type="Proteomes" id="UP000093561"/>
    </source>
</evidence>
<proteinExistence type="predicted"/>